<feature type="compositionally biased region" description="Low complexity" evidence="1">
    <location>
        <begin position="8"/>
        <end position="21"/>
    </location>
</feature>
<keyword evidence="3" id="KW-1185">Reference proteome</keyword>
<name>A0A8H3YCE7_9TREE</name>
<evidence type="ECO:0000313" key="2">
    <source>
        <dbReference type="EMBL" id="GHJ84113.1"/>
    </source>
</evidence>
<organism evidence="2 3">
    <name type="scientific">Naganishia liquefaciens</name>
    <dbReference type="NCBI Taxonomy" id="104408"/>
    <lineage>
        <taxon>Eukaryota</taxon>
        <taxon>Fungi</taxon>
        <taxon>Dikarya</taxon>
        <taxon>Basidiomycota</taxon>
        <taxon>Agaricomycotina</taxon>
        <taxon>Tremellomycetes</taxon>
        <taxon>Filobasidiales</taxon>
        <taxon>Filobasidiaceae</taxon>
        <taxon>Naganishia</taxon>
    </lineage>
</organism>
<proteinExistence type="predicted"/>
<reference evidence="2" key="1">
    <citation type="submission" date="2020-07" db="EMBL/GenBank/DDBJ databases">
        <title>Draft Genome Sequence of a Deep-Sea Yeast, Naganishia (Cryptococcus) liquefaciens strain N6.</title>
        <authorList>
            <person name="Han Y.W."/>
            <person name="Kajitani R."/>
            <person name="Morimoto H."/>
            <person name="Parhat M."/>
            <person name="Tsubouchi H."/>
            <person name="Bakenova O."/>
            <person name="Ogata M."/>
            <person name="Argunhan B."/>
            <person name="Aoki R."/>
            <person name="Kajiwara S."/>
            <person name="Itoh T."/>
            <person name="Iwasaki H."/>
        </authorList>
    </citation>
    <scope>NUCLEOTIDE SEQUENCE</scope>
    <source>
        <strain evidence="2">N6</strain>
    </source>
</reference>
<sequence length="169" mass="18056">MPDSSRNSQTPSSSAGSTSAPNADASSAQSGLSFKSFAETFGNSIQKADGTLLHPLTEEAQTAISTVADTLQERLQGPEARCAAVQVAFSRYQEEYRAAAESYKPTGALQDEIPAPGTSEANAFVKALFLYSRVAGEEFFVAVERAALRHLELYEAQVNGWKEAKGEQS</sequence>
<gene>
    <name evidence="2" type="ORF">NliqN6_0515</name>
</gene>
<evidence type="ECO:0000313" key="3">
    <source>
        <dbReference type="Proteomes" id="UP000620104"/>
    </source>
</evidence>
<dbReference type="EMBL" id="BLZA01000007">
    <property type="protein sequence ID" value="GHJ84113.1"/>
    <property type="molecule type" value="Genomic_DNA"/>
</dbReference>
<protein>
    <submittedName>
        <fullName evidence="2">Uncharacterized protein</fullName>
    </submittedName>
</protein>
<dbReference type="Proteomes" id="UP000620104">
    <property type="component" value="Unassembled WGS sequence"/>
</dbReference>
<feature type="region of interest" description="Disordered" evidence="1">
    <location>
        <begin position="1"/>
        <end position="29"/>
    </location>
</feature>
<evidence type="ECO:0000256" key="1">
    <source>
        <dbReference type="SAM" id="MobiDB-lite"/>
    </source>
</evidence>
<accession>A0A8H3YCE7</accession>
<comment type="caution">
    <text evidence="2">The sequence shown here is derived from an EMBL/GenBank/DDBJ whole genome shotgun (WGS) entry which is preliminary data.</text>
</comment>
<dbReference type="AlphaFoldDB" id="A0A8H3YCE7"/>